<name>A0ABR2P122_9ROSI</name>
<proteinExistence type="predicted"/>
<reference evidence="1 2" key="1">
    <citation type="journal article" date="2024" name="G3 (Bethesda)">
        <title>Genome assembly of Hibiscus sabdariffa L. provides insights into metabolisms of medicinal natural products.</title>
        <authorList>
            <person name="Kim T."/>
        </authorList>
    </citation>
    <scope>NUCLEOTIDE SEQUENCE [LARGE SCALE GENOMIC DNA]</scope>
    <source>
        <strain evidence="1">TK-2024</strain>
        <tissue evidence="1">Old leaves</tissue>
    </source>
</reference>
<dbReference type="EMBL" id="JBBPBN010000086">
    <property type="protein sequence ID" value="KAK8982119.1"/>
    <property type="molecule type" value="Genomic_DNA"/>
</dbReference>
<sequence>MYLILKGTAIASTKGNISGKSHISQASSVPTTTVQENINNGYSYQPEYAQTKSFKKAPHEFFGGSEPAVSASMSTPNFFLSNPNPSGSNNANFVGVLQNHHPHSMKPNNLPLRPAFPQDNLLSPNSQNHGFRPISSDGQSAMMASQCRYVEEFALADVLQILNMIIAMKKWIVHHQSGWQAITNLTARGIVSFCFKSLTPCCCMSWSSFTIPSAYLLVYIIILLQETFEDEKRLPGLVGEVLDQLLPNGA</sequence>
<protein>
    <submittedName>
        <fullName evidence="1">Uncharacterized protein</fullName>
    </submittedName>
</protein>
<evidence type="ECO:0000313" key="2">
    <source>
        <dbReference type="Proteomes" id="UP001396334"/>
    </source>
</evidence>
<accession>A0ABR2P122</accession>
<evidence type="ECO:0000313" key="1">
    <source>
        <dbReference type="EMBL" id="KAK8982119.1"/>
    </source>
</evidence>
<gene>
    <name evidence="1" type="ORF">V6N11_037296</name>
</gene>
<keyword evidence="2" id="KW-1185">Reference proteome</keyword>
<organism evidence="1 2">
    <name type="scientific">Hibiscus sabdariffa</name>
    <name type="common">roselle</name>
    <dbReference type="NCBI Taxonomy" id="183260"/>
    <lineage>
        <taxon>Eukaryota</taxon>
        <taxon>Viridiplantae</taxon>
        <taxon>Streptophyta</taxon>
        <taxon>Embryophyta</taxon>
        <taxon>Tracheophyta</taxon>
        <taxon>Spermatophyta</taxon>
        <taxon>Magnoliopsida</taxon>
        <taxon>eudicotyledons</taxon>
        <taxon>Gunneridae</taxon>
        <taxon>Pentapetalae</taxon>
        <taxon>rosids</taxon>
        <taxon>malvids</taxon>
        <taxon>Malvales</taxon>
        <taxon>Malvaceae</taxon>
        <taxon>Malvoideae</taxon>
        <taxon>Hibiscus</taxon>
    </lineage>
</organism>
<dbReference type="Proteomes" id="UP001396334">
    <property type="component" value="Unassembled WGS sequence"/>
</dbReference>
<comment type="caution">
    <text evidence="1">The sequence shown here is derived from an EMBL/GenBank/DDBJ whole genome shotgun (WGS) entry which is preliminary data.</text>
</comment>